<gene>
    <name evidence="1" type="ORF">F442_12670</name>
</gene>
<dbReference type="AlphaFoldDB" id="W2YYW2"/>
<accession>W2YYW2</accession>
<sequence>MVVMYYLPNRIYAQLATLTTNELYDALKNVMFNCSLTY</sequence>
<dbReference type="EMBL" id="ANIY01002614">
    <property type="protein sequence ID" value="ETP39911.1"/>
    <property type="molecule type" value="Genomic_DNA"/>
</dbReference>
<organism evidence="1 2">
    <name type="scientific">Phytophthora nicotianae P10297</name>
    <dbReference type="NCBI Taxonomy" id="1317064"/>
    <lineage>
        <taxon>Eukaryota</taxon>
        <taxon>Sar</taxon>
        <taxon>Stramenopiles</taxon>
        <taxon>Oomycota</taxon>
        <taxon>Peronosporomycetes</taxon>
        <taxon>Peronosporales</taxon>
        <taxon>Peronosporaceae</taxon>
        <taxon>Phytophthora</taxon>
    </lineage>
</organism>
<evidence type="ECO:0000313" key="2">
    <source>
        <dbReference type="Proteomes" id="UP000018948"/>
    </source>
</evidence>
<evidence type="ECO:0000313" key="1">
    <source>
        <dbReference type="EMBL" id="ETP39911.1"/>
    </source>
</evidence>
<name>W2YYW2_PHYNI</name>
<comment type="caution">
    <text evidence="1">The sequence shown here is derived from an EMBL/GenBank/DDBJ whole genome shotgun (WGS) entry which is preliminary data.</text>
</comment>
<proteinExistence type="predicted"/>
<protein>
    <submittedName>
        <fullName evidence="1">Uncharacterized protein</fullName>
    </submittedName>
</protein>
<dbReference type="Proteomes" id="UP000018948">
    <property type="component" value="Unassembled WGS sequence"/>
</dbReference>
<reference evidence="1 2" key="1">
    <citation type="submission" date="2013-11" db="EMBL/GenBank/DDBJ databases">
        <title>The Genome Sequence of Phytophthora parasitica P10297.</title>
        <authorList>
            <consortium name="The Broad Institute Genomics Platform"/>
            <person name="Russ C."/>
            <person name="Tyler B."/>
            <person name="Panabieres F."/>
            <person name="Shan W."/>
            <person name="Tripathy S."/>
            <person name="Grunwald N."/>
            <person name="Machado M."/>
            <person name="Johnson C.S."/>
            <person name="Walker B."/>
            <person name="Young S.K."/>
            <person name="Zeng Q."/>
            <person name="Gargeya S."/>
            <person name="Fitzgerald M."/>
            <person name="Haas B."/>
            <person name="Abouelleil A."/>
            <person name="Allen A.W."/>
            <person name="Alvarado L."/>
            <person name="Arachchi H.M."/>
            <person name="Berlin A.M."/>
            <person name="Chapman S.B."/>
            <person name="Gainer-Dewar J."/>
            <person name="Goldberg J."/>
            <person name="Griggs A."/>
            <person name="Gujja S."/>
            <person name="Hansen M."/>
            <person name="Howarth C."/>
            <person name="Imamovic A."/>
            <person name="Ireland A."/>
            <person name="Larimer J."/>
            <person name="McCowan C."/>
            <person name="Murphy C."/>
            <person name="Pearson M."/>
            <person name="Poon T.W."/>
            <person name="Priest M."/>
            <person name="Roberts A."/>
            <person name="Saif S."/>
            <person name="Shea T."/>
            <person name="Sisk P."/>
            <person name="Sykes S."/>
            <person name="Wortman J."/>
            <person name="Nusbaum C."/>
            <person name="Birren B."/>
        </authorList>
    </citation>
    <scope>NUCLEOTIDE SEQUENCE [LARGE SCALE GENOMIC DNA]</scope>
    <source>
        <strain evidence="1 2">P10297</strain>
    </source>
</reference>